<dbReference type="EMBL" id="CP089982">
    <property type="protein sequence ID" value="WXA94642.1"/>
    <property type="molecule type" value="Genomic_DNA"/>
</dbReference>
<keyword evidence="2" id="KW-0378">Hydrolase</keyword>
<dbReference type="RefSeq" id="WP_394845253.1">
    <property type="nucleotide sequence ID" value="NZ_CP089982.1"/>
</dbReference>
<dbReference type="PANTHER" id="PTHR31047">
    <property type="entry name" value="MEIOTICALLY UP-REGULATED GENE 157 PROTEIN"/>
    <property type="match status" value="1"/>
</dbReference>
<proteinExistence type="predicted"/>
<dbReference type="InterPro" id="IPR012341">
    <property type="entry name" value="6hp_glycosidase-like_sf"/>
</dbReference>
<dbReference type="InterPro" id="IPR008313">
    <property type="entry name" value="GH125"/>
</dbReference>
<dbReference type="InterPro" id="IPR006311">
    <property type="entry name" value="TAT_signal"/>
</dbReference>
<dbReference type="InterPro" id="IPR008928">
    <property type="entry name" value="6-hairpin_glycosidase_sf"/>
</dbReference>
<dbReference type="PANTHER" id="PTHR31047:SF0">
    <property type="entry name" value="MEIOTICALLY UP-REGULATED GENE 157 PROTEIN"/>
    <property type="match status" value="1"/>
</dbReference>
<accession>A0ABZ2KB82</accession>
<gene>
    <name evidence="2" type="ORF">LZC95_50525</name>
</gene>
<dbReference type="PIRSF" id="PIRSF028846">
    <property type="entry name" value="UCP028846"/>
    <property type="match status" value="1"/>
</dbReference>
<evidence type="ECO:0000313" key="3">
    <source>
        <dbReference type="Proteomes" id="UP001379533"/>
    </source>
</evidence>
<dbReference type="Proteomes" id="UP001379533">
    <property type="component" value="Chromosome"/>
</dbReference>
<dbReference type="SUPFAM" id="SSF48208">
    <property type="entry name" value="Six-hairpin glycosidases"/>
    <property type="match status" value="1"/>
</dbReference>
<protein>
    <submittedName>
        <fullName evidence="2">Glycoside hydrolase family 125 protein</fullName>
    </submittedName>
</protein>
<evidence type="ECO:0000313" key="2">
    <source>
        <dbReference type="EMBL" id="WXA94642.1"/>
    </source>
</evidence>
<sequence length="499" mass="55354">MTTTTTQDRRSFLKLGGFAAVASAAGCAENASSESTSISLAAVAARYDPKPVEPGPDGSYPSQRPPVGERRFVSQAVEDVIAKVKPRIRNRKLAWMFENCFPNTLDTTVFYSENGGTPDTFVITGDIEAMWQRDSSAQVWPYLPFVTEDEPLRKLISGVIRRHTKNILLDPYANAFNNGPTGGPWQSDLTDMKLELWERKYEIDSLCYPVRLAHEYWKITGDTSPFDSAWQKAATAIVSTLRAQQRKTSKGPYHFQRNTPTATDTAPGRGYGNPIKPVGLICSIFRPSDDATIYPFLIPANLFAVVALKQVSEIANEVLHDTALASSAWDLALEVERAVRRHAIALHERFGPMYAYEVDGFGNRLFMDDSNVPSLLALPYLGAVDARDGLYRATRQFALSTHNPYFFQGAAGEGIGGPHVGLDYIWPMAIIMRGLTSDDEGEIKTALDTLVRTDASTGVMHEAFHKDNANDFTRSWFAWGNTLFGEFVLKIAKERPHLL</sequence>
<reference evidence="2 3" key="1">
    <citation type="submission" date="2021-12" db="EMBL/GenBank/DDBJ databases">
        <title>Discovery of the Pendulisporaceae a myxobacterial family with distinct sporulation behavior and unique specialized metabolism.</title>
        <authorList>
            <person name="Garcia R."/>
            <person name="Popoff A."/>
            <person name="Bader C.D."/>
            <person name="Loehr J."/>
            <person name="Walesch S."/>
            <person name="Walt C."/>
            <person name="Boldt J."/>
            <person name="Bunk B."/>
            <person name="Haeckl F.J.F.P.J."/>
            <person name="Gunesch A.P."/>
            <person name="Birkelbach J."/>
            <person name="Nuebel U."/>
            <person name="Pietschmann T."/>
            <person name="Bach T."/>
            <person name="Mueller R."/>
        </authorList>
    </citation>
    <scope>NUCLEOTIDE SEQUENCE [LARGE SCALE GENOMIC DNA]</scope>
    <source>
        <strain evidence="2 3">MSr12523</strain>
    </source>
</reference>
<name>A0ABZ2KB82_9BACT</name>
<dbReference type="GO" id="GO:0016787">
    <property type="term" value="F:hydrolase activity"/>
    <property type="evidence" value="ECO:0007669"/>
    <property type="project" value="UniProtKB-KW"/>
</dbReference>
<dbReference type="Pfam" id="PF06824">
    <property type="entry name" value="Glyco_hydro_125"/>
    <property type="match status" value="1"/>
</dbReference>
<dbReference type="PROSITE" id="PS51318">
    <property type="entry name" value="TAT"/>
    <property type="match status" value="1"/>
</dbReference>
<dbReference type="SMART" id="SM01149">
    <property type="entry name" value="DUF1237"/>
    <property type="match status" value="1"/>
</dbReference>
<feature type="region of interest" description="Disordered" evidence="1">
    <location>
        <begin position="249"/>
        <end position="269"/>
    </location>
</feature>
<dbReference type="Gene3D" id="1.50.10.10">
    <property type="match status" value="1"/>
</dbReference>
<keyword evidence="3" id="KW-1185">Reference proteome</keyword>
<organism evidence="2 3">
    <name type="scientific">Pendulispora brunnea</name>
    <dbReference type="NCBI Taxonomy" id="2905690"/>
    <lineage>
        <taxon>Bacteria</taxon>
        <taxon>Pseudomonadati</taxon>
        <taxon>Myxococcota</taxon>
        <taxon>Myxococcia</taxon>
        <taxon>Myxococcales</taxon>
        <taxon>Sorangiineae</taxon>
        <taxon>Pendulisporaceae</taxon>
        <taxon>Pendulispora</taxon>
    </lineage>
</organism>
<evidence type="ECO:0000256" key="1">
    <source>
        <dbReference type="SAM" id="MobiDB-lite"/>
    </source>
</evidence>